<evidence type="ECO:0000313" key="2">
    <source>
        <dbReference type="Proteomes" id="UP001218579"/>
    </source>
</evidence>
<gene>
    <name evidence="1" type="ORF">PQU98_00065</name>
</gene>
<organism evidence="1 2">
    <name type="scientific">Asticcacaulis machinosus</name>
    <dbReference type="NCBI Taxonomy" id="2984211"/>
    <lineage>
        <taxon>Bacteria</taxon>
        <taxon>Pseudomonadati</taxon>
        <taxon>Pseudomonadota</taxon>
        <taxon>Alphaproteobacteria</taxon>
        <taxon>Caulobacterales</taxon>
        <taxon>Caulobacteraceae</taxon>
        <taxon>Asticcacaulis</taxon>
    </lineage>
</organism>
<proteinExistence type="predicted"/>
<keyword evidence="2" id="KW-1185">Reference proteome</keyword>
<comment type="caution">
    <text evidence="1">The sequence shown here is derived from an EMBL/GenBank/DDBJ whole genome shotgun (WGS) entry which is preliminary data.</text>
</comment>
<dbReference type="EMBL" id="JAQQKV010000001">
    <property type="protein sequence ID" value="MDC7674515.1"/>
    <property type="molecule type" value="Genomic_DNA"/>
</dbReference>
<dbReference type="InterPro" id="IPR045617">
    <property type="entry name" value="DUF6445"/>
</dbReference>
<dbReference type="Pfam" id="PF20043">
    <property type="entry name" value="DUF6445"/>
    <property type="match status" value="1"/>
</dbReference>
<dbReference type="Proteomes" id="UP001218579">
    <property type="component" value="Unassembled WGS sequence"/>
</dbReference>
<evidence type="ECO:0000313" key="1">
    <source>
        <dbReference type="EMBL" id="MDC7674515.1"/>
    </source>
</evidence>
<name>A0ABT5HEF6_9CAUL</name>
<accession>A0ABT5HEF6</accession>
<sequence>MTLRLNRNARPQKLEVGRSRSRIVVIDDALLNPEMLTDAARVAEFQRPATLYPGLNAYLPPELANVIVAGVRPLLDKAYGLPVSAPIGGSGYFGLVTDAAADLHPMQTIPHYDVTDGDTLAVLVYLCGPEHGATGFYRHNLSGLETLTPAYADGYNRHISTALPRLEARPRAYFDGSDDDFTLIGKVEAQYNRLVIYNSNLLHSAIVAPAKLSTDPGKGRLTANMFVTRA</sequence>
<dbReference type="RefSeq" id="WP_272742844.1">
    <property type="nucleotide sequence ID" value="NZ_JAQQKV010000001.1"/>
</dbReference>
<protein>
    <submittedName>
        <fullName evidence="1">DUF6445 family protein</fullName>
    </submittedName>
</protein>
<reference evidence="1 2" key="1">
    <citation type="submission" date="2023-01" db="EMBL/GenBank/DDBJ databases">
        <title>Novel species of the genus Asticcacaulis isolated from rivers.</title>
        <authorList>
            <person name="Lu H."/>
        </authorList>
    </citation>
    <scope>NUCLEOTIDE SEQUENCE [LARGE SCALE GENOMIC DNA]</scope>
    <source>
        <strain evidence="1 2">LKC15W</strain>
    </source>
</reference>